<proteinExistence type="predicted"/>
<reference evidence="1 2" key="1">
    <citation type="submission" date="2016-03" db="EMBL/GenBank/DDBJ databases">
        <title>EvidentialGene: Evidence-directed Construction of Genes on Genomes.</title>
        <authorList>
            <person name="Gilbert D.G."/>
            <person name="Choi J.-H."/>
            <person name="Mockaitis K."/>
            <person name="Colbourne J."/>
            <person name="Pfrender M."/>
        </authorList>
    </citation>
    <scope>NUCLEOTIDE SEQUENCE [LARGE SCALE GENOMIC DNA]</scope>
    <source>
        <strain evidence="1 2">Xinb3</strain>
        <tissue evidence="1">Complete organism</tissue>
    </source>
</reference>
<protein>
    <submittedName>
        <fullName evidence="1">Uncharacterized protein</fullName>
    </submittedName>
</protein>
<dbReference type="Proteomes" id="UP000076858">
    <property type="component" value="Unassembled WGS sequence"/>
</dbReference>
<gene>
    <name evidence="1" type="ORF">APZ42_014403</name>
</gene>
<evidence type="ECO:0000313" key="1">
    <source>
        <dbReference type="EMBL" id="KZS19229.1"/>
    </source>
</evidence>
<dbReference type="AlphaFoldDB" id="A0A162PXF5"/>
<name>A0A162PXF5_9CRUS</name>
<evidence type="ECO:0000313" key="2">
    <source>
        <dbReference type="Proteomes" id="UP000076858"/>
    </source>
</evidence>
<dbReference type="EMBL" id="LRGB01000402">
    <property type="protein sequence ID" value="KZS19229.1"/>
    <property type="molecule type" value="Genomic_DNA"/>
</dbReference>
<keyword evidence="2" id="KW-1185">Reference proteome</keyword>
<sequence>MSISLNVAWLQNCGVFLENKSKIMEYMDETYEYRKYQIVNFLLTPTAIVTEFPRFLDVDFGRLIIADYVHQYPKSSYIGTFMSKYGNRLIRLALYNYMEIQESTDGNTYQPTLFTVYIYVLKCFLLCQQPF</sequence>
<organism evidence="1 2">
    <name type="scientific">Daphnia magna</name>
    <dbReference type="NCBI Taxonomy" id="35525"/>
    <lineage>
        <taxon>Eukaryota</taxon>
        <taxon>Metazoa</taxon>
        <taxon>Ecdysozoa</taxon>
        <taxon>Arthropoda</taxon>
        <taxon>Crustacea</taxon>
        <taxon>Branchiopoda</taxon>
        <taxon>Diplostraca</taxon>
        <taxon>Cladocera</taxon>
        <taxon>Anomopoda</taxon>
        <taxon>Daphniidae</taxon>
        <taxon>Daphnia</taxon>
    </lineage>
</organism>
<comment type="caution">
    <text evidence="1">The sequence shown here is derived from an EMBL/GenBank/DDBJ whole genome shotgun (WGS) entry which is preliminary data.</text>
</comment>
<accession>A0A162PXF5</accession>